<sequence>MWKSFVEKRSFRLKNLIWAKGRSEATGLAMWRGAAKPQRQQGL</sequence>
<evidence type="ECO:0000313" key="2">
    <source>
        <dbReference type="Proteomes" id="UP000007519"/>
    </source>
</evidence>
<name>H6L2L1_SAPGL</name>
<dbReference type="STRING" id="984262.SGRA_2037"/>
<dbReference type="KEGG" id="sgn:SGRA_2037"/>
<keyword evidence="2" id="KW-1185">Reference proteome</keyword>
<dbReference type="Proteomes" id="UP000007519">
    <property type="component" value="Chromosome"/>
</dbReference>
<accession>H6L2L1</accession>
<proteinExistence type="predicted"/>
<evidence type="ECO:0000313" key="1">
    <source>
        <dbReference type="EMBL" id="AFC24768.1"/>
    </source>
</evidence>
<organism evidence="1 2">
    <name type="scientific">Saprospira grandis (strain Lewin)</name>
    <dbReference type="NCBI Taxonomy" id="984262"/>
    <lineage>
        <taxon>Bacteria</taxon>
        <taxon>Pseudomonadati</taxon>
        <taxon>Bacteroidota</taxon>
        <taxon>Saprospiria</taxon>
        <taxon>Saprospirales</taxon>
        <taxon>Saprospiraceae</taxon>
        <taxon>Saprospira</taxon>
    </lineage>
</organism>
<gene>
    <name evidence="1" type="ordered locus">SGRA_2037</name>
</gene>
<protein>
    <submittedName>
        <fullName evidence="1">Uncharacterized protein</fullName>
    </submittedName>
</protein>
<dbReference type="AlphaFoldDB" id="H6L2L1"/>
<reference evidence="1 2" key="1">
    <citation type="journal article" date="2012" name="Stand. Genomic Sci.">
        <title>Complete genome sequencing and analysis of Saprospira grandis str. Lewin, a predatory marine bacterium.</title>
        <authorList>
            <person name="Saw J.H."/>
            <person name="Yuryev A."/>
            <person name="Kanbe M."/>
            <person name="Hou S."/>
            <person name="Young A.G."/>
            <person name="Aizawa S."/>
            <person name="Alam M."/>
        </authorList>
    </citation>
    <scope>NUCLEOTIDE SEQUENCE [LARGE SCALE GENOMIC DNA]</scope>
    <source>
        <strain evidence="1 2">Lewin</strain>
    </source>
</reference>
<dbReference type="EMBL" id="CP002831">
    <property type="protein sequence ID" value="AFC24768.1"/>
    <property type="molecule type" value="Genomic_DNA"/>
</dbReference>
<dbReference type="HOGENOM" id="CLU_3239425_0_0_10"/>